<evidence type="ECO:0000313" key="2">
    <source>
        <dbReference type="Proteomes" id="UP000008792"/>
    </source>
</evidence>
<organism evidence="1 2">
    <name type="scientific">Drosophila virilis</name>
    <name type="common">Fruit fly</name>
    <dbReference type="NCBI Taxonomy" id="7244"/>
    <lineage>
        <taxon>Eukaryota</taxon>
        <taxon>Metazoa</taxon>
        <taxon>Ecdysozoa</taxon>
        <taxon>Arthropoda</taxon>
        <taxon>Hexapoda</taxon>
        <taxon>Insecta</taxon>
        <taxon>Pterygota</taxon>
        <taxon>Neoptera</taxon>
        <taxon>Endopterygota</taxon>
        <taxon>Diptera</taxon>
        <taxon>Brachycera</taxon>
        <taxon>Muscomorpha</taxon>
        <taxon>Ephydroidea</taxon>
        <taxon>Drosophilidae</taxon>
        <taxon>Drosophila</taxon>
    </lineage>
</organism>
<evidence type="ECO:0000313" key="1">
    <source>
        <dbReference type="EMBL" id="EDW61951.2"/>
    </source>
</evidence>
<dbReference type="Proteomes" id="UP000008792">
    <property type="component" value="Unassembled WGS sequence"/>
</dbReference>
<gene>
    <name evidence="1" type="primary">Dvir\GJ20031</name>
    <name evidence="1" type="ORF">Dvir_GJ20031</name>
</gene>
<dbReference type="AlphaFoldDB" id="B4LLS8"/>
<dbReference type="KEGG" id="dvi:6625633"/>
<dbReference type="InParanoid" id="B4LLS8"/>
<dbReference type="InterPro" id="IPR010512">
    <property type="entry name" value="DUF1091"/>
</dbReference>
<dbReference type="Pfam" id="PF06477">
    <property type="entry name" value="DUF1091"/>
    <property type="match status" value="1"/>
</dbReference>
<reference evidence="1 2" key="1">
    <citation type="journal article" date="2007" name="Nature">
        <title>Evolution of genes and genomes on the Drosophila phylogeny.</title>
        <authorList>
            <consortium name="Drosophila 12 Genomes Consortium"/>
            <person name="Clark A.G."/>
            <person name="Eisen M.B."/>
            <person name="Smith D.R."/>
            <person name="Bergman C.M."/>
            <person name="Oliver B."/>
            <person name="Markow T.A."/>
            <person name="Kaufman T.C."/>
            <person name="Kellis M."/>
            <person name="Gelbart W."/>
            <person name="Iyer V.N."/>
            <person name="Pollard D.A."/>
            <person name="Sackton T.B."/>
            <person name="Larracuente A.M."/>
            <person name="Singh N.D."/>
            <person name="Abad J.P."/>
            <person name="Abt D.N."/>
            <person name="Adryan B."/>
            <person name="Aguade M."/>
            <person name="Akashi H."/>
            <person name="Anderson W.W."/>
            <person name="Aquadro C.F."/>
            <person name="Ardell D.H."/>
            <person name="Arguello R."/>
            <person name="Artieri C.G."/>
            <person name="Barbash D.A."/>
            <person name="Barker D."/>
            <person name="Barsanti P."/>
            <person name="Batterham P."/>
            <person name="Batzoglou S."/>
            <person name="Begun D."/>
            <person name="Bhutkar A."/>
            <person name="Blanco E."/>
            <person name="Bosak S.A."/>
            <person name="Bradley R.K."/>
            <person name="Brand A.D."/>
            <person name="Brent M.R."/>
            <person name="Brooks A.N."/>
            <person name="Brown R.H."/>
            <person name="Butlin R.K."/>
            <person name="Caggese C."/>
            <person name="Calvi B.R."/>
            <person name="Bernardo de Carvalho A."/>
            <person name="Caspi A."/>
            <person name="Castrezana S."/>
            <person name="Celniker S.E."/>
            <person name="Chang J.L."/>
            <person name="Chapple C."/>
            <person name="Chatterji S."/>
            <person name="Chinwalla A."/>
            <person name="Civetta A."/>
            <person name="Clifton S.W."/>
            <person name="Comeron J.M."/>
            <person name="Costello J.C."/>
            <person name="Coyne J.A."/>
            <person name="Daub J."/>
            <person name="David R.G."/>
            <person name="Delcher A.L."/>
            <person name="Delehaunty K."/>
            <person name="Do C.B."/>
            <person name="Ebling H."/>
            <person name="Edwards K."/>
            <person name="Eickbush T."/>
            <person name="Evans J.D."/>
            <person name="Filipski A."/>
            <person name="Findeiss S."/>
            <person name="Freyhult E."/>
            <person name="Fulton L."/>
            <person name="Fulton R."/>
            <person name="Garcia A.C."/>
            <person name="Gardiner A."/>
            <person name="Garfield D.A."/>
            <person name="Garvin B.E."/>
            <person name="Gibson G."/>
            <person name="Gilbert D."/>
            <person name="Gnerre S."/>
            <person name="Godfrey J."/>
            <person name="Good R."/>
            <person name="Gotea V."/>
            <person name="Gravely B."/>
            <person name="Greenberg A.J."/>
            <person name="Griffiths-Jones S."/>
            <person name="Gross S."/>
            <person name="Guigo R."/>
            <person name="Gustafson E.A."/>
            <person name="Haerty W."/>
            <person name="Hahn M.W."/>
            <person name="Halligan D.L."/>
            <person name="Halpern A.L."/>
            <person name="Halter G.M."/>
            <person name="Han M.V."/>
            <person name="Heger A."/>
            <person name="Hillier L."/>
            <person name="Hinrichs A.S."/>
            <person name="Holmes I."/>
            <person name="Hoskins R.A."/>
            <person name="Hubisz M.J."/>
            <person name="Hultmark D."/>
            <person name="Huntley M.A."/>
            <person name="Jaffe D.B."/>
            <person name="Jagadeeshan S."/>
            <person name="Jeck W.R."/>
            <person name="Johnson J."/>
            <person name="Jones C.D."/>
            <person name="Jordan W.C."/>
            <person name="Karpen G.H."/>
            <person name="Kataoka E."/>
            <person name="Keightley P.D."/>
            <person name="Kheradpour P."/>
            <person name="Kirkness E.F."/>
            <person name="Koerich L.B."/>
            <person name="Kristiansen K."/>
            <person name="Kudrna D."/>
            <person name="Kulathinal R.J."/>
            <person name="Kumar S."/>
            <person name="Kwok R."/>
            <person name="Lander E."/>
            <person name="Langley C.H."/>
            <person name="Lapoint R."/>
            <person name="Lazzaro B.P."/>
            <person name="Lee S.J."/>
            <person name="Levesque L."/>
            <person name="Li R."/>
            <person name="Lin C.F."/>
            <person name="Lin M.F."/>
            <person name="Lindblad-Toh K."/>
            <person name="Llopart A."/>
            <person name="Long M."/>
            <person name="Low L."/>
            <person name="Lozovsky E."/>
            <person name="Lu J."/>
            <person name="Luo M."/>
            <person name="Machado C.A."/>
            <person name="Makalowski W."/>
            <person name="Marzo M."/>
            <person name="Matsuda M."/>
            <person name="Matzkin L."/>
            <person name="McAllister B."/>
            <person name="McBride C.S."/>
            <person name="McKernan B."/>
            <person name="McKernan K."/>
            <person name="Mendez-Lago M."/>
            <person name="Minx P."/>
            <person name="Mollenhauer M.U."/>
            <person name="Montooth K."/>
            <person name="Mount S.M."/>
            <person name="Mu X."/>
            <person name="Myers E."/>
            <person name="Negre B."/>
            <person name="Newfeld S."/>
            <person name="Nielsen R."/>
            <person name="Noor M.A."/>
            <person name="O'Grady P."/>
            <person name="Pachter L."/>
            <person name="Papaceit M."/>
            <person name="Parisi M.J."/>
            <person name="Parisi M."/>
            <person name="Parts L."/>
            <person name="Pedersen J.S."/>
            <person name="Pesole G."/>
            <person name="Phillippy A.M."/>
            <person name="Ponting C.P."/>
            <person name="Pop M."/>
            <person name="Porcelli D."/>
            <person name="Powell J.R."/>
            <person name="Prohaska S."/>
            <person name="Pruitt K."/>
            <person name="Puig M."/>
            <person name="Quesneville H."/>
            <person name="Ram K.R."/>
            <person name="Rand D."/>
            <person name="Rasmussen M.D."/>
            <person name="Reed L.K."/>
            <person name="Reenan R."/>
            <person name="Reily A."/>
            <person name="Remington K.A."/>
            <person name="Rieger T.T."/>
            <person name="Ritchie M.G."/>
            <person name="Robin C."/>
            <person name="Rogers Y.H."/>
            <person name="Rohde C."/>
            <person name="Rozas J."/>
            <person name="Rubenfield M.J."/>
            <person name="Ruiz A."/>
            <person name="Russo S."/>
            <person name="Salzberg S.L."/>
            <person name="Sanchez-Gracia A."/>
            <person name="Saranga D.J."/>
            <person name="Sato H."/>
            <person name="Schaeffer S.W."/>
            <person name="Schatz M.C."/>
            <person name="Schlenke T."/>
            <person name="Schwartz R."/>
            <person name="Segarra C."/>
            <person name="Singh R.S."/>
            <person name="Sirot L."/>
            <person name="Sirota M."/>
            <person name="Sisneros N.B."/>
            <person name="Smith C.D."/>
            <person name="Smith T.F."/>
            <person name="Spieth J."/>
            <person name="Stage D.E."/>
            <person name="Stark A."/>
            <person name="Stephan W."/>
            <person name="Strausberg R.L."/>
            <person name="Strempel S."/>
            <person name="Sturgill D."/>
            <person name="Sutton G."/>
            <person name="Sutton G.G."/>
            <person name="Tao W."/>
            <person name="Teichmann S."/>
            <person name="Tobari Y.N."/>
            <person name="Tomimura Y."/>
            <person name="Tsolas J.M."/>
            <person name="Valente V.L."/>
            <person name="Venter E."/>
            <person name="Venter J.C."/>
            <person name="Vicario S."/>
            <person name="Vieira F.G."/>
            <person name="Vilella A.J."/>
            <person name="Villasante A."/>
            <person name="Walenz B."/>
            <person name="Wang J."/>
            <person name="Wasserman M."/>
            <person name="Watts T."/>
            <person name="Wilson D."/>
            <person name="Wilson R.K."/>
            <person name="Wing R.A."/>
            <person name="Wolfner M.F."/>
            <person name="Wong A."/>
            <person name="Wong G.K."/>
            <person name="Wu C.I."/>
            <person name="Wu G."/>
            <person name="Yamamoto D."/>
            <person name="Yang H.P."/>
            <person name="Yang S.P."/>
            <person name="Yorke J.A."/>
            <person name="Yoshida K."/>
            <person name="Zdobnov E."/>
            <person name="Zhang P."/>
            <person name="Zhang Y."/>
            <person name="Zimin A.V."/>
            <person name="Baldwin J."/>
            <person name="Abdouelleil A."/>
            <person name="Abdulkadir J."/>
            <person name="Abebe A."/>
            <person name="Abera B."/>
            <person name="Abreu J."/>
            <person name="Acer S.C."/>
            <person name="Aftuck L."/>
            <person name="Alexander A."/>
            <person name="An P."/>
            <person name="Anderson E."/>
            <person name="Anderson S."/>
            <person name="Arachi H."/>
            <person name="Azer M."/>
            <person name="Bachantsang P."/>
            <person name="Barry A."/>
            <person name="Bayul T."/>
            <person name="Berlin A."/>
            <person name="Bessette D."/>
            <person name="Bloom T."/>
            <person name="Blye J."/>
            <person name="Boguslavskiy L."/>
            <person name="Bonnet C."/>
            <person name="Boukhgalter B."/>
            <person name="Bourzgui I."/>
            <person name="Brown A."/>
            <person name="Cahill P."/>
            <person name="Channer S."/>
            <person name="Cheshatsang Y."/>
            <person name="Chuda L."/>
            <person name="Citroen M."/>
            <person name="Collymore A."/>
            <person name="Cooke P."/>
            <person name="Costello M."/>
            <person name="D'Aco K."/>
            <person name="Daza R."/>
            <person name="De Haan G."/>
            <person name="DeGray S."/>
            <person name="DeMaso C."/>
            <person name="Dhargay N."/>
            <person name="Dooley K."/>
            <person name="Dooley E."/>
            <person name="Doricent M."/>
            <person name="Dorje P."/>
            <person name="Dorjee K."/>
            <person name="Dupes A."/>
            <person name="Elong R."/>
            <person name="Falk J."/>
            <person name="Farina A."/>
            <person name="Faro S."/>
            <person name="Ferguson D."/>
            <person name="Fisher S."/>
            <person name="Foley C.D."/>
            <person name="Franke A."/>
            <person name="Friedrich D."/>
            <person name="Gadbois L."/>
            <person name="Gearin G."/>
            <person name="Gearin C.R."/>
            <person name="Giannoukos G."/>
            <person name="Goode T."/>
            <person name="Graham J."/>
            <person name="Grandbois E."/>
            <person name="Grewal S."/>
            <person name="Gyaltsen K."/>
            <person name="Hafez N."/>
            <person name="Hagos B."/>
            <person name="Hall J."/>
            <person name="Henson C."/>
            <person name="Hollinger A."/>
            <person name="Honan T."/>
            <person name="Huard M.D."/>
            <person name="Hughes L."/>
            <person name="Hurhula B."/>
            <person name="Husby M.E."/>
            <person name="Kamat A."/>
            <person name="Kanga B."/>
            <person name="Kashin S."/>
            <person name="Khazanovich D."/>
            <person name="Kisner P."/>
            <person name="Lance K."/>
            <person name="Lara M."/>
            <person name="Lee W."/>
            <person name="Lennon N."/>
            <person name="Letendre F."/>
            <person name="LeVine R."/>
            <person name="Lipovsky A."/>
            <person name="Liu X."/>
            <person name="Liu J."/>
            <person name="Liu S."/>
            <person name="Lokyitsang T."/>
            <person name="Lokyitsang Y."/>
            <person name="Lubonja R."/>
            <person name="Lui A."/>
            <person name="MacDonald P."/>
            <person name="Magnisalis V."/>
            <person name="Maru K."/>
            <person name="Matthews C."/>
            <person name="McCusker W."/>
            <person name="McDonough S."/>
            <person name="Mehta T."/>
            <person name="Meldrim J."/>
            <person name="Meneus L."/>
            <person name="Mihai O."/>
            <person name="Mihalev A."/>
            <person name="Mihova T."/>
            <person name="Mittelman R."/>
            <person name="Mlenga V."/>
            <person name="Montmayeur A."/>
            <person name="Mulrain L."/>
            <person name="Navidi A."/>
            <person name="Naylor J."/>
            <person name="Negash T."/>
            <person name="Nguyen T."/>
            <person name="Nguyen N."/>
            <person name="Nicol R."/>
            <person name="Norbu C."/>
            <person name="Norbu N."/>
            <person name="Novod N."/>
            <person name="O'Neill B."/>
            <person name="Osman S."/>
            <person name="Markiewicz E."/>
            <person name="Oyono O.L."/>
            <person name="Patti C."/>
            <person name="Phunkhang P."/>
            <person name="Pierre F."/>
            <person name="Priest M."/>
            <person name="Raghuraman S."/>
            <person name="Rege F."/>
            <person name="Reyes R."/>
            <person name="Rise C."/>
            <person name="Rogov P."/>
            <person name="Ross K."/>
            <person name="Ryan E."/>
            <person name="Settipalli S."/>
            <person name="Shea T."/>
            <person name="Sherpa N."/>
            <person name="Shi L."/>
            <person name="Shih D."/>
            <person name="Sparrow T."/>
            <person name="Spaulding J."/>
            <person name="Stalker J."/>
            <person name="Stange-Thomann N."/>
            <person name="Stavropoulos S."/>
            <person name="Stone C."/>
            <person name="Strader C."/>
            <person name="Tesfaye S."/>
            <person name="Thomson T."/>
            <person name="Thoulutsang Y."/>
            <person name="Thoulutsang D."/>
            <person name="Topham K."/>
            <person name="Topping I."/>
            <person name="Tsamla T."/>
            <person name="Vassiliev H."/>
            <person name="Vo A."/>
            <person name="Wangchuk T."/>
            <person name="Wangdi T."/>
            <person name="Weiand M."/>
            <person name="Wilkinson J."/>
            <person name="Wilson A."/>
            <person name="Yadav S."/>
            <person name="Young G."/>
            <person name="Yu Q."/>
            <person name="Zembek L."/>
            <person name="Zhong D."/>
            <person name="Zimmer A."/>
            <person name="Zwirko Z."/>
            <person name="Jaffe D.B."/>
            <person name="Alvarez P."/>
            <person name="Brockman W."/>
            <person name="Butler J."/>
            <person name="Chin C."/>
            <person name="Gnerre S."/>
            <person name="Grabherr M."/>
            <person name="Kleber M."/>
            <person name="Mauceli E."/>
            <person name="MacCallum I."/>
        </authorList>
    </citation>
    <scope>NUCLEOTIDE SEQUENCE [LARGE SCALE GENOMIC DNA]</scope>
    <source>
        <strain evidence="2">Tucson 15010-1051.87</strain>
    </source>
</reference>
<name>B4LLS8_DROVI</name>
<dbReference type="EMBL" id="CH940648">
    <property type="protein sequence ID" value="EDW61951.2"/>
    <property type="molecule type" value="Genomic_DNA"/>
</dbReference>
<accession>B4LLS8</accession>
<dbReference type="PANTHER" id="PTHR20898">
    <property type="entry name" value="DAEDALUS ON 3-RELATED-RELATED"/>
    <property type="match status" value="1"/>
</dbReference>
<proteinExistence type="predicted"/>
<dbReference type="OrthoDB" id="7828178at2759"/>
<dbReference type="SMART" id="SM00697">
    <property type="entry name" value="DM8"/>
    <property type="match status" value="1"/>
</dbReference>
<sequence length="170" mass="19552">MLPQMGYFSVIRQLECVANSRYVTEVVCNAVPPRNRSINAALRLMQRITGLIGNLEVSIPIPRKKKLKKIFDITFELCKVLRERKRKTLIELLSTMTCLGNRTIQCPIHAGFYHAENITVVESLPPVLTESDFHIRFNWFLPKVASVLNITAVGRLYEIAKEHAKKRKYL</sequence>
<keyword evidence="2" id="KW-1185">Reference proteome</keyword>
<dbReference type="HOGENOM" id="CLU_116901_0_0_1"/>
<dbReference type="PANTHER" id="PTHR20898:SF0">
    <property type="entry name" value="DAEDALUS ON 3-RELATED"/>
    <property type="match status" value="1"/>
</dbReference>
<protein>
    <submittedName>
        <fullName evidence="1">Uncharacterized protein</fullName>
    </submittedName>
</protein>
<dbReference type="eggNOG" id="ENOG502TCH7">
    <property type="taxonomic scope" value="Eukaryota"/>
</dbReference>